<name>A0A146G2J1_TERSA</name>
<feature type="transmembrane region" description="Helical" evidence="1">
    <location>
        <begin position="20"/>
        <end position="41"/>
    </location>
</feature>
<dbReference type="RefSeq" id="WP_075077744.1">
    <property type="nucleotide sequence ID" value="NZ_BDCO01000002.1"/>
</dbReference>
<dbReference type="EMBL" id="BDCO01000002">
    <property type="protein sequence ID" value="GAT31870.1"/>
    <property type="molecule type" value="Genomic_DNA"/>
</dbReference>
<sequence>MSPCIDIPFQRKPGSGAFTLIELLVATAVLALISVVLAQMLSATSQTWITGQAKVNNFTKGRAMMDLLTRDLQGGVYRKDLPAFPNQTIAFFTERPGFGGNASLTRNLSWVQYDLGPSTNTILQRADLAQAWNAAGTPAFGESNAPAGAVSRDTAPGVVGFQIQFVYADGSMSTNYIATNRPRAASVGIAVVDDKTLELLTANPAKISALRNGFSSHATGTNSVKSDWEKYLRSDLDWSAYPKSLASGLKIFERYVSLP</sequence>
<dbReference type="AlphaFoldDB" id="A0A146G2J1"/>
<keyword evidence="1" id="KW-1133">Transmembrane helix</keyword>
<reference evidence="3" key="1">
    <citation type="journal article" date="2017" name="Genome Announc.">
        <title>Draft Genome Sequence of Terrimicrobium sacchariphilum NM-5T, a Facultative Anaerobic Soil Bacterium of the Class Spartobacteria.</title>
        <authorList>
            <person name="Qiu Y.L."/>
            <person name="Tourlousse D.M."/>
            <person name="Matsuura N."/>
            <person name="Ohashi A."/>
            <person name="Sekiguchi Y."/>
        </authorList>
    </citation>
    <scope>NUCLEOTIDE SEQUENCE [LARGE SCALE GENOMIC DNA]</scope>
    <source>
        <strain evidence="3">NM-5</strain>
    </source>
</reference>
<dbReference type="Proteomes" id="UP000076023">
    <property type="component" value="Unassembled WGS sequence"/>
</dbReference>
<dbReference type="InterPro" id="IPR012902">
    <property type="entry name" value="N_methyl_site"/>
</dbReference>
<keyword evidence="1" id="KW-0472">Membrane</keyword>
<dbReference type="NCBIfam" id="TIGR02532">
    <property type="entry name" value="IV_pilin_GFxxxE"/>
    <property type="match status" value="1"/>
</dbReference>
<evidence type="ECO:0000256" key="1">
    <source>
        <dbReference type="SAM" id="Phobius"/>
    </source>
</evidence>
<keyword evidence="1" id="KW-0812">Transmembrane</keyword>
<keyword evidence="3" id="KW-1185">Reference proteome</keyword>
<evidence type="ECO:0000313" key="3">
    <source>
        <dbReference type="Proteomes" id="UP000076023"/>
    </source>
</evidence>
<dbReference type="Pfam" id="PF07963">
    <property type="entry name" value="N_methyl"/>
    <property type="match status" value="1"/>
</dbReference>
<accession>A0A146G2J1</accession>
<proteinExistence type="predicted"/>
<protein>
    <submittedName>
        <fullName evidence="2">Verru_Chthon cassette protein C</fullName>
    </submittedName>
</protein>
<dbReference type="InParanoid" id="A0A146G2J1"/>
<organism evidence="2 3">
    <name type="scientific">Terrimicrobium sacchariphilum</name>
    <dbReference type="NCBI Taxonomy" id="690879"/>
    <lineage>
        <taxon>Bacteria</taxon>
        <taxon>Pseudomonadati</taxon>
        <taxon>Verrucomicrobiota</taxon>
        <taxon>Terrimicrobiia</taxon>
        <taxon>Terrimicrobiales</taxon>
        <taxon>Terrimicrobiaceae</taxon>
        <taxon>Terrimicrobium</taxon>
    </lineage>
</organism>
<comment type="caution">
    <text evidence="2">The sequence shown here is derived from an EMBL/GenBank/DDBJ whole genome shotgun (WGS) entry which is preliminary data.</text>
</comment>
<gene>
    <name evidence="2" type="ORF">TSACC_2264</name>
</gene>
<dbReference type="STRING" id="690879.TSACC_2264"/>
<evidence type="ECO:0000313" key="2">
    <source>
        <dbReference type="EMBL" id="GAT31870.1"/>
    </source>
</evidence>